<keyword evidence="6" id="KW-0812">Transmembrane</keyword>
<evidence type="ECO:0000256" key="6">
    <source>
        <dbReference type="SAM" id="Phobius"/>
    </source>
</evidence>
<sequence>MSLTAMASGFVVLVLSVSVVQGQDDWGVTYTSTKICALKGSTVNIHCTYTYPPRIKGHDTTVKETYWFTKGRNDEPVDLRTDSDYTGRVQYHCGENSCTLTITDLRESDSAQYKFRFIAKQPGGRFTGSPGVTLSVTGLRVITSKISKYSSWAELKCHTSCHPPNFPSYIWYRNGQNTGRTGSYSDHIKNEDSVSCAFKGHEDFPSPSVCVRGQSCNRVTYTDRNICAFKGSSVDISCTYNDYHVESKVWFSPGRSLSWRNPKEPEDLREDSEYSGRVEVLQTVRGRSTLRITDLRESDSAEYRFKFKTQRFEWRSSLPGTTLTVRDPDVQVQVIWTSTGLKLICHSNCLLPGRSAFDWFRNEIKIHGETSPTFRGNVDPADSYSCAYKGHRAFPVYAPKAVSVLKNDHEDIMKDSAVSLTCSSDANPPATYTWYKKNQVLLSKAAQLIFNSIQPSDSGEYHCTAESELGEATSTSVFINVNYPPKLPSVSVSPSGPDGIYHFTSISSEDREIYYCKTDNQYGQINSTFLSLDVQYPPKLLSVSNERGRQNSTLYLGVVAGAEKSAAGATITVFLLAIILLTVFLWIRRKMPLTQQCRQGERPDSTAQLDVGPGFDTPSAAAQKQPAEQQDDLHYASISFSRNQTDAVYSNIQQVHLQREAKEDEEEDDEVEYTAVRCDSGSSAAGTRHQEDWKNSFELYSTVNKNYENTT</sequence>
<dbReference type="SMART" id="SM00408">
    <property type="entry name" value="IGc2"/>
    <property type="match status" value="2"/>
</dbReference>
<dbReference type="Gene3D" id="2.60.40.10">
    <property type="entry name" value="Immunoglobulins"/>
    <property type="match status" value="4"/>
</dbReference>
<evidence type="ECO:0000313" key="10">
    <source>
        <dbReference type="Proteomes" id="UP001279410"/>
    </source>
</evidence>
<keyword evidence="7" id="KW-0732">Signal</keyword>
<dbReference type="PANTHER" id="PTHR46013:SF4">
    <property type="entry name" value="B-CELL RECEPTOR CD22-RELATED"/>
    <property type="match status" value="1"/>
</dbReference>
<dbReference type="InterPro" id="IPR003599">
    <property type="entry name" value="Ig_sub"/>
</dbReference>
<dbReference type="InterPro" id="IPR036179">
    <property type="entry name" value="Ig-like_dom_sf"/>
</dbReference>
<feature type="domain" description="Ig-like" evidence="8">
    <location>
        <begin position="207"/>
        <end position="303"/>
    </location>
</feature>
<dbReference type="InterPro" id="IPR013783">
    <property type="entry name" value="Ig-like_fold"/>
</dbReference>
<feature type="domain" description="Ig-like" evidence="8">
    <location>
        <begin position="399"/>
        <end position="480"/>
    </location>
</feature>
<dbReference type="Pfam" id="PF13895">
    <property type="entry name" value="Ig_2"/>
    <property type="match status" value="1"/>
</dbReference>
<reference evidence="9" key="1">
    <citation type="submission" date="2022-08" db="EMBL/GenBank/DDBJ databases">
        <title>Genome sequencing of akame (Lates japonicus).</title>
        <authorList>
            <person name="Hashiguchi Y."/>
            <person name="Takahashi H."/>
        </authorList>
    </citation>
    <scope>NUCLEOTIDE SEQUENCE</scope>
    <source>
        <strain evidence="9">Kochi</strain>
    </source>
</reference>
<evidence type="ECO:0000256" key="2">
    <source>
        <dbReference type="ARBA" id="ARBA00041781"/>
    </source>
</evidence>
<organism evidence="9 10">
    <name type="scientific">Lates japonicus</name>
    <name type="common">Japanese lates</name>
    <dbReference type="NCBI Taxonomy" id="270547"/>
    <lineage>
        <taxon>Eukaryota</taxon>
        <taxon>Metazoa</taxon>
        <taxon>Chordata</taxon>
        <taxon>Craniata</taxon>
        <taxon>Vertebrata</taxon>
        <taxon>Euteleostomi</taxon>
        <taxon>Actinopterygii</taxon>
        <taxon>Neopterygii</taxon>
        <taxon>Teleostei</taxon>
        <taxon>Neoteleostei</taxon>
        <taxon>Acanthomorphata</taxon>
        <taxon>Carangaria</taxon>
        <taxon>Carangaria incertae sedis</taxon>
        <taxon>Centropomidae</taxon>
        <taxon>Lates</taxon>
    </lineage>
</organism>
<keyword evidence="6" id="KW-1133">Transmembrane helix</keyword>
<evidence type="ECO:0000256" key="5">
    <source>
        <dbReference type="SAM" id="MobiDB-lite"/>
    </source>
</evidence>
<dbReference type="Proteomes" id="UP001279410">
    <property type="component" value="Unassembled WGS sequence"/>
</dbReference>
<protein>
    <recommendedName>
        <fullName evidence="1">B-cell receptor CD22</fullName>
    </recommendedName>
    <alternativeName>
        <fullName evidence="2">Sialic acid-binding Ig-like lectin 2</fullName>
    </alternativeName>
</protein>
<feature type="transmembrane region" description="Helical" evidence="6">
    <location>
        <begin position="566"/>
        <end position="587"/>
    </location>
</feature>
<dbReference type="InterPro" id="IPR007110">
    <property type="entry name" value="Ig-like_dom"/>
</dbReference>
<feature type="signal peptide" evidence="7">
    <location>
        <begin position="1"/>
        <end position="22"/>
    </location>
</feature>
<evidence type="ECO:0000256" key="7">
    <source>
        <dbReference type="SAM" id="SignalP"/>
    </source>
</evidence>
<dbReference type="AlphaFoldDB" id="A0AAD3N9J7"/>
<evidence type="ECO:0000259" key="8">
    <source>
        <dbReference type="PROSITE" id="PS50835"/>
    </source>
</evidence>
<dbReference type="InterPro" id="IPR056386">
    <property type="entry name" value="Ig_CD22"/>
</dbReference>
<comment type="subunit">
    <text evidence="4">Predominantly monomer of isoform CD22-beta. Also found as heterodimer of isoform CD22-beta and a shorter isoform. Interacts with PTPN6/SHP-1, LYN, SYK, PIK3R1/PIK3R2 and PLCG1 upon phosphorylation. Interacts with GRB2, INPP5D and SHC1 upon phosphorylation. May form a complex with INPP5D/SHIP, GRB2 and SHC1.</text>
</comment>
<dbReference type="SMART" id="SM00409">
    <property type="entry name" value="IG"/>
    <property type="match status" value="3"/>
</dbReference>
<proteinExistence type="predicted"/>
<keyword evidence="6" id="KW-0472">Membrane</keyword>
<comment type="function">
    <text evidence="3">Most highly expressed siglec (sialic acid-binding immunoglobulin-like lectin) on B-cells that plays a role in various aspects of B-cell biology including differentiation, antigen presentation, and trafficking to bone marrow. Binds to alpha 2,6-linked sialic acid residues of surface molecules such as CD22 itself, CD45 and IgM in a cis configuration. Can also bind to ligands on other cells as an adhesion molecule in a trans configuration. Acts as an inhibitory coreceptor on the surface of B-cells and inhibits B-cell receptor induced signaling, characterized by inhibition of the calcium mobilization and cellular activation. Mechanistically, the immunoreceptor tyrosine-based inhibitory motif domain is phosphorylated by the Src kinase LYN, which in turn leads to the recruitment of the protein tyrosine phosphatase 1/PTPN6, leading to the negative regulation of BCR signaling. If this negative signaling from is of sufficient strength, apoptosis of the B-cell can be induced.</text>
</comment>
<comment type="caution">
    <text evidence="9">The sequence shown here is derived from an EMBL/GenBank/DDBJ whole genome shotgun (WGS) entry which is preliminary data.</text>
</comment>
<dbReference type="EMBL" id="BRZM01000120">
    <property type="protein sequence ID" value="GLD67822.1"/>
    <property type="molecule type" value="Genomic_DNA"/>
</dbReference>
<gene>
    <name evidence="9" type="ORF">AKAME5_001915000</name>
</gene>
<dbReference type="SUPFAM" id="SSF48726">
    <property type="entry name" value="Immunoglobulin"/>
    <property type="match status" value="4"/>
</dbReference>
<name>A0AAD3N9J7_LATJO</name>
<feature type="compositionally biased region" description="Acidic residues" evidence="5">
    <location>
        <begin position="663"/>
        <end position="672"/>
    </location>
</feature>
<evidence type="ECO:0000256" key="1">
    <source>
        <dbReference type="ARBA" id="ARBA00040106"/>
    </source>
</evidence>
<dbReference type="InterPro" id="IPR003598">
    <property type="entry name" value="Ig_sub2"/>
</dbReference>
<dbReference type="PROSITE" id="PS50835">
    <property type="entry name" value="IG_LIKE"/>
    <property type="match status" value="2"/>
</dbReference>
<feature type="chain" id="PRO_5042194752" description="B-cell receptor CD22" evidence="7">
    <location>
        <begin position="23"/>
        <end position="711"/>
    </location>
</feature>
<dbReference type="CDD" id="cd00096">
    <property type="entry name" value="Ig"/>
    <property type="match status" value="1"/>
</dbReference>
<feature type="region of interest" description="Disordered" evidence="5">
    <location>
        <begin position="596"/>
        <end position="628"/>
    </location>
</feature>
<dbReference type="PANTHER" id="PTHR46013">
    <property type="entry name" value="VASCULAR CELL ADHESION MOLECULE 1"/>
    <property type="match status" value="1"/>
</dbReference>
<evidence type="ECO:0000256" key="3">
    <source>
        <dbReference type="ARBA" id="ARBA00045430"/>
    </source>
</evidence>
<dbReference type="Pfam" id="PF24518">
    <property type="entry name" value="Ig_CD22"/>
    <property type="match status" value="1"/>
</dbReference>
<evidence type="ECO:0000313" key="9">
    <source>
        <dbReference type="EMBL" id="GLD67822.1"/>
    </source>
</evidence>
<accession>A0AAD3N9J7</accession>
<feature type="region of interest" description="Disordered" evidence="5">
    <location>
        <begin position="659"/>
        <end position="690"/>
    </location>
</feature>
<keyword evidence="10" id="KW-1185">Reference proteome</keyword>
<evidence type="ECO:0000256" key="4">
    <source>
        <dbReference type="ARBA" id="ARBA00046458"/>
    </source>
</evidence>